<organism evidence="1">
    <name type="scientific">marine sediment metagenome</name>
    <dbReference type="NCBI Taxonomy" id="412755"/>
    <lineage>
        <taxon>unclassified sequences</taxon>
        <taxon>metagenomes</taxon>
        <taxon>ecological metagenomes</taxon>
    </lineage>
</organism>
<gene>
    <name evidence="1" type="ORF">LCGC14_0208790</name>
</gene>
<sequence>MKLPSTLRPSNSEYKECMPGKDLPSWFMNDLKSIDENLYIVFHPFAMIWDDLMNQYEGELEDPRFSIHREHGEEVWGFVTTNGCGEPTPECAWHVWRLAEPHGWAHIVRIESKDGEYLKLMINRLHTQAQFRDRYGDIAWNRNTRSETEEAQVRAQDAHQEMFEAVQEENAWLTRAARDNMSRGVTAPTNPQKETIISYAGQKNRSRLVRPLRDEDVGLKGIEDL</sequence>
<protein>
    <submittedName>
        <fullName evidence="1">Uncharacterized protein</fullName>
    </submittedName>
</protein>
<evidence type="ECO:0000313" key="1">
    <source>
        <dbReference type="EMBL" id="KKN92388.1"/>
    </source>
</evidence>
<proteinExistence type="predicted"/>
<reference evidence="1" key="1">
    <citation type="journal article" date="2015" name="Nature">
        <title>Complex archaea that bridge the gap between prokaryotes and eukaryotes.</title>
        <authorList>
            <person name="Spang A."/>
            <person name="Saw J.H."/>
            <person name="Jorgensen S.L."/>
            <person name="Zaremba-Niedzwiedzka K."/>
            <person name="Martijn J."/>
            <person name="Lind A.E."/>
            <person name="van Eijk R."/>
            <person name="Schleper C."/>
            <person name="Guy L."/>
            <person name="Ettema T.J."/>
        </authorList>
    </citation>
    <scope>NUCLEOTIDE SEQUENCE</scope>
</reference>
<dbReference type="AlphaFoldDB" id="A0A0F9XJZ5"/>
<dbReference type="EMBL" id="LAZR01000095">
    <property type="protein sequence ID" value="KKN92388.1"/>
    <property type="molecule type" value="Genomic_DNA"/>
</dbReference>
<name>A0A0F9XJZ5_9ZZZZ</name>
<accession>A0A0F9XJZ5</accession>
<comment type="caution">
    <text evidence="1">The sequence shown here is derived from an EMBL/GenBank/DDBJ whole genome shotgun (WGS) entry which is preliminary data.</text>
</comment>